<organism evidence="1 2">
    <name type="scientific">Pseudomonas weihenstephanensis</name>
    <dbReference type="NCBI Taxonomy" id="1608994"/>
    <lineage>
        <taxon>Bacteria</taxon>
        <taxon>Pseudomonadati</taxon>
        <taxon>Pseudomonadota</taxon>
        <taxon>Gammaproteobacteria</taxon>
        <taxon>Pseudomonadales</taxon>
        <taxon>Pseudomonadaceae</taxon>
        <taxon>Pseudomonas</taxon>
    </lineage>
</organism>
<reference evidence="1 2" key="1">
    <citation type="submission" date="2015-02" db="EMBL/GenBank/DDBJ databases">
        <title>Pseudomonas helleri sp. nov. and Pseudomonas weihenstephanensis sp. nov., isolated from raw cows milk.</title>
        <authorList>
            <person name="von Neubeck M."/>
            <person name="Huptas C."/>
            <person name="Wenning M."/>
            <person name="Scherer S."/>
        </authorList>
    </citation>
    <scope>NUCLEOTIDE SEQUENCE [LARGE SCALE GENOMIC DNA]</scope>
    <source>
        <strain evidence="1 2">DSM 29166</strain>
    </source>
</reference>
<accession>A0A0J6IM28</accession>
<dbReference type="InterPro" id="IPR051553">
    <property type="entry name" value="Ran_GTPase-activating"/>
</dbReference>
<dbReference type="InterPro" id="IPR009091">
    <property type="entry name" value="RCC1/BLIP-II"/>
</dbReference>
<dbReference type="EMBL" id="JYLF01000006">
    <property type="protein sequence ID" value="KMN12914.1"/>
    <property type="molecule type" value="Genomic_DNA"/>
</dbReference>
<dbReference type="PANTHER" id="PTHR45982:SF1">
    <property type="entry name" value="REGULATOR OF CHROMOSOME CONDENSATION"/>
    <property type="match status" value="1"/>
</dbReference>
<comment type="caution">
    <text evidence="1">The sequence shown here is derived from an EMBL/GenBank/DDBJ whole genome shotgun (WGS) entry which is preliminary data.</text>
</comment>
<sequence length="1321" mass="140777">MHTPLTTLQPVDIPGSTGALASGELGINLAAAQKNFPDRGLQVRINPWTNMAPGDRLNVILTDNSGPVIVASKSINIGEENQIVTAFIASARLKEGSYSVSYNVLRTGASTPEPSVPVDIYIKLTLPGGQDQNGDTPGHSGLLFRLPDEVIANGVDKEMAMAGIKVTILPYLHITELDIIDLIWGSQHIKHEVSKAQAENPIQNPIEIIIDYETILAAEDSDDLPVAFEVYDLVDNQSEDWSAEQRIVVDTQANRLEAPIPDALVDGNTLDLDLLEGETTNVAVVCFAPSFAIGDSFVLTLKGTTTDGVAVIETYSQYIDKVPKVYEVPVSVPLLRKLAKTTVAFSYELTKGNGSGKRQSKAIFVMVIGQPYLLKAPTAIDASAGALDPELTETTIEIPFDASMNAGDSIDLQWLGTLPDGSIYLPKLRSHLITGSEWAAQQPINMYIDGQHLKLIEGGTLELFYILMGSSSERKSLHTARLNVGEPRAELPAPSVDKVEGVIDPELFPRGVTLIVPMYNGIQSGDTVYYNWVGSQTGKTQDWIKLNSSSATREIPFQITKEHVTPNLGGTIEASYWVERANGDISQSNILPLSVGEAQNELLTPASIEGVVEGGVLDLKGIGEKGEVTVTIEPWISSPDDPKNEMNPGDQVFMTWTADNGAAPYTDYRSITGSMDNKPVLFYVPYADAIKFLDTTVTVTYRVDPYDTEANDRASAPLKFVVSLAESQLPAPQIKQAKGDTLNPGDVREGATVLIQKAGLKKNDQVTLEWKGQPGSGTVSKNKTVSQDGEDLEITVEYATVIANDGFDIELFYNVARADGTPQAPSASAEYSVMSAVGSGVIKVLGARYNRSTSRAYSSSQILMAFNANTDQPLTAQWQYQGDTGWVAASVWRDTAPWKILHVRTTDDAVHLNPANIIGSGHESYNSTYSAFVAHRNKGDMTGWGYATSGGAIPATIITYDDVAEVSCTRSAYAARRVDGRVAVWGTASEGGSYNLPLSDFIEVIPNTVAFAGIKTEGTIAAWGTASSGGTVPAELSGYNDIRHIYGSSTAFTALRNNGAVIAWGAAGSGGTVPADIAGLTDIKQVVGNYYAFAAVRENKRIVAWGNSSYGGAVPANIAGLDNVDYIASGNMYAFAALLETKSVVAWGHSSYGGTVPSDIAGLTDIVSVVSTWQSFAALRENGHVVAWGGAANSGGTVPTTIAQLDDIVQLAGNGSAFAALRKNGRVVAWGLASTGGDVSPVASHLTDVQAIYANNNAFVALTSDGRVVTWGDPTGGGNSSAVQDFLKDKVTYKATNATRGRGLMANRWLLKHTSSKPLPR</sequence>
<dbReference type="Gene3D" id="2.130.10.30">
    <property type="entry name" value="Regulator of chromosome condensation 1/beta-lactamase-inhibitor protein II"/>
    <property type="match status" value="2"/>
</dbReference>
<protein>
    <submittedName>
        <fullName evidence="1">Uncharacterized protein</fullName>
    </submittedName>
</protein>
<dbReference type="PANTHER" id="PTHR45982">
    <property type="entry name" value="REGULATOR OF CHROMOSOME CONDENSATION"/>
    <property type="match status" value="1"/>
</dbReference>
<evidence type="ECO:0000313" key="2">
    <source>
        <dbReference type="Proteomes" id="UP000036325"/>
    </source>
</evidence>
<dbReference type="Proteomes" id="UP000036325">
    <property type="component" value="Unassembled WGS sequence"/>
</dbReference>
<dbReference type="STRING" id="1608994.TU86_15710"/>
<dbReference type="PATRIC" id="fig|1608994.3.peg.3817"/>
<dbReference type="SUPFAM" id="SSF50985">
    <property type="entry name" value="RCC1/BLIP-II"/>
    <property type="match status" value="2"/>
</dbReference>
<dbReference type="RefSeq" id="WP_048365247.1">
    <property type="nucleotide sequence ID" value="NZ_JYLF01000006.1"/>
</dbReference>
<gene>
    <name evidence="1" type="ORF">TU86_15710</name>
</gene>
<proteinExistence type="predicted"/>
<evidence type="ECO:0000313" key="1">
    <source>
        <dbReference type="EMBL" id="KMN12914.1"/>
    </source>
</evidence>
<dbReference type="OrthoDB" id="6461088at2"/>
<name>A0A0J6IM28_9PSED</name>